<feature type="region of interest" description="Disordered" evidence="8">
    <location>
        <begin position="1"/>
        <end position="22"/>
    </location>
</feature>
<dbReference type="GO" id="GO:0005634">
    <property type="term" value="C:nucleus"/>
    <property type="evidence" value="ECO:0007669"/>
    <property type="project" value="UniProtKB-SubCell"/>
</dbReference>
<keyword evidence="2" id="KW-0479">Metal-binding</keyword>
<evidence type="ECO:0000256" key="7">
    <source>
        <dbReference type="PROSITE-ProRule" id="PRU00042"/>
    </source>
</evidence>
<feature type="domain" description="C2H2-type" evidence="9">
    <location>
        <begin position="58"/>
        <end position="86"/>
    </location>
</feature>
<sequence length="336" mass="37913">MVKRPSKKVHLDPNDPKITSIKESSLTAGPCPICGTVMATRHGMRRHFKIMHKQAEASACKICGRKFLTTFAIQRHMRRVHPDEMNDTPPFRNVDGDNPTGCPFCFKSFSGKQSLDRHLRIVHQHVEIGICPICDKTFSNKFAMKRHHENVHAGTIRRRSVAKAAPLDVAFLHISLLTFSSNSLFQLPVTFAQNAISASHLNLRSWDTISPPITVSSAKCINVYFPFTSPNTHWQPPSLPITTLPLLKKITGHLLELIKLSRISIDWNCSSTHTSIWIDQLPILHLYFSCCTTADGRQELPFFLASKIFACSHCSRCFLDASERNRHVTQDHALSK</sequence>
<evidence type="ECO:0000256" key="4">
    <source>
        <dbReference type="ARBA" id="ARBA00022771"/>
    </source>
</evidence>
<dbReference type="Gene3D" id="3.30.160.60">
    <property type="entry name" value="Classic Zinc Finger"/>
    <property type="match status" value="3"/>
</dbReference>
<dbReference type="InterPro" id="IPR036236">
    <property type="entry name" value="Znf_C2H2_sf"/>
</dbReference>
<evidence type="ECO:0000313" key="10">
    <source>
        <dbReference type="EMBL" id="VDM31467.1"/>
    </source>
</evidence>
<feature type="domain" description="C2H2-type" evidence="9">
    <location>
        <begin position="100"/>
        <end position="123"/>
    </location>
</feature>
<dbReference type="GO" id="GO:0008270">
    <property type="term" value="F:zinc ion binding"/>
    <property type="evidence" value="ECO:0007669"/>
    <property type="project" value="UniProtKB-KW"/>
</dbReference>
<evidence type="ECO:0000256" key="3">
    <source>
        <dbReference type="ARBA" id="ARBA00022737"/>
    </source>
</evidence>
<keyword evidence="6" id="KW-0539">Nucleus</keyword>
<comment type="subcellular location">
    <subcellularLocation>
        <location evidence="1">Nucleus</location>
    </subcellularLocation>
</comment>
<evidence type="ECO:0000256" key="5">
    <source>
        <dbReference type="ARBA" id="ARBA00022833"/>
    </source>
</evidence>
<evidence type="ECO:0000256" key="2">
    <source>
        <dbReference type="ARBA" id="ARBA00022723"/>
    </source>
</evidence>
<keyword evidence="5" id="KW-0862">Zinc</keyword>
<dbReference type="InterPro" id="IPR013087">
    <property type="entry name" value="Znf_C2H2_type"/>
</dbReference>
<dbReference type="WBParaSite" id="TTAC_0000714901-mRNA-1">
    <property type="protein sequence ID" value="TTAC_0000714901-mRNA-1"/>
    <property type="gene ID" value="TTAC_0000714901"/>
</dbReference>
<dbReference type="STRING" id="6205.A0A0R3X1P5"/>
<dbReference type="Proteomes" id="UP000274429">
    <property type="component" value="Unassembled WGS sequence"/>
</dbReference>
<proteinExistence type="predicted"/>
<keyword evidence="3" id="KW-0677">Repeat</keyword>
<accession>A0A0R3X1P5</accession>
<dbReference type="EMBL" id="UYWX01020348">
    <property type="protein sequence ID" value="VDM31467.1"/>
    <property type="molecule type" value="Genomic_DNA"/>
</dbReference>
<gene>
    <name evidence="10" type="ORF">TTAC_LOCUS7134</name>
</gene>
<keyword evidence="11" id="KW-1185">Reference proteome</keyword>
<dbReference type="SMART" id="SM00355">
    <property type="entry name" value="ZnF_C2H2"/>
    <property type="match status" value="5"/>
</dbReference>
<organism evidence="12">
    <name type="scientific">Hydatigena taeniaeformis</name>
    <name type="common">Feline tapeworm</name>
    <name type="synonym">Taenia taeniaeformis</name>
    <dbReference type="NCBI Taxonomy" id="6205"/>
    <lineage>
        <taxon>Eukaryota</taxon>
        <taxon>Metazoa</taxon>
        <taxon>Spiralia</taxon>
        <taxon>Lophotrochozoa</taxon>
        <taxon>Platyhelminthes</taxon>
        <taxon>Cestoda</taxon>
        <taxon>Eucestoda</taxon>
        <taxon>Cyclophyllidea</taxon>
        <taxon>Taeniidae</taxon>
        <taxon>Hydatigera</taxon>
    </lineage>
</organism>
<feature type="domain" description="C2H2-type" evidence="9">
    <location>
        <begin position="129"/>
        <end position="157"/>
    </location>
</feature>
<dbReference type="InterPro" id="IPR050888">
    <property type="entry name" value="ZnF_C2H2-type_TF"/>
</dbReference>
<reference evidence="10 11" key="2">
    <citation type="submission" date="2018-11" db="EMBL/GenBank/DDBJ databases">
        <authorList>
            <consortium name="Pathogen Informatics"/>
        </authorList>
    </citation>
    <scope>NUCLEOTIDE SEQUENCE [LARGE SCALE GENOMIC DNA]</scope>
</reference>
<evidence type="ECO:0000256" key="1">
    <source>
        <dbReference type="ARBA" id="ARBA00004123"/>
    </source>
</evidence>
<dbReference type="PANTHER" id="PTHR24406">
    <property type="entry name" value="TRANSCRIPTIONAL REPRESSOR CTCFL-RELATED"/>
    <property type="match status" value="1"/>
</dbReference>
<evidence type="ECO:0000313" key="12">
    <source>
        <dbReference type="WBParaSite" id="TTAC_0000714901-mRNA-1"/>
    </source>
</evidence>
<protein>
    <submittedName>
        <fullName evidence="12">Zinc finger protein</fullName>
    </submittedName>
</protein>
<dbReference type="AlphaFoldDB" id="A0A0R3X1P5"/>
<reference evidence="12" key="1">
    <citation type="submission" date="2017-02" db="UniProtKB">
        <authorList>
            <consortium name="WormBaseParasite"/>
        </authorList>
    </citation>
    <scope>IDENTIFICATION</scope>
</reference>
<dbReference type="OrthoDB" id="7930430at2759"/>
<evidence type="ECO:0000256" key="8">
    <source>
        <dbReference type="SAM" id="MobiDB-lite"/>
    </source>
</evidence>
<keyword evidence="4 7" id="KW-0863">Zinc-finger</keyword>
<evidence type="ECO:0000259" key="9">
    <source>
        <dbReference type="PROSITE" id="PS50157"/>
    </source>
</evidence>
<dbReference type="PROSITE" id="PS50157">
    <property type="entry name" value="ZINC_FINGER_C2H2_2"/>
    <property type="match status" value="4"/>
</dbReference>
<feature type="domain" description="C2H2-type" evidence="9">
    <location>
        <begin position="309"/>
        <end position="336"/>
    </location>
</feature>
<dbReference type="PROSITE" id="PS00028">
    <property type="entry name" value="ZINC_FINGER_C2H2_1"/>
    <property type="match status" value="4"/>
</dbReference>
<evidence type="ECO:0000256" key="6">
    <source>
        <dbReference type="ARBA" id="ARBA00023242"/>
    </source>
</evidence>
<evidence type="ECO:0000313" key="11">
    <source>
        <dbReference type="Proteomes" id="UP000274429"/>
    </source>
</evidence>
<dbReference type="SUPFAM" id="SSF57667">
    <property type="entry name" value="beta-beta-alpha zinc fingers"/>
    <property type="match status" value="2"/>
</dbReference>
<dbReference type="Pfam" id="PF13894">
    <property type="entry name" value="zf-C2H2_4"/>
    <property type="match status" value="3"/>
</dbReference>
<name>A0A0R3X1P5_HYDTA</name>